<protein>
    <submittedName>
        <fullName evidence="1">Uncharacterized protein</fullName>
    </submittedName>
</protein>
<organism evidence="1">
    <name type="scientific">marine sediment metagenome</name>
    <dbReference type="NCBI Taxonomy" id="412755"/>
    <lineage>
        <taxon>unclassified sequences</taxon>
        <taxon>metagenomes</taxon>
        <taxon>ecological metagenomes</taxon>
    </lineage>
</organism>
<reference evidence="1" key="1">
    <citation type="journal article" date="2015" name="Nature">
        <title>Complex archaea that bridge the gap between prokaryotes and eukaryotes.</title>
        <authorList>
            <person name="Spang A."/>
            <person name="Saw J.H."/>
            <person name="Jorgensen S.L."/>
            <person name="Zaremba-Niedzwiedzka K."/>
            <person name="Martijn J."/>
            <person name="Lind A.E."/>
            <person name="van Eijk R."/>
            <person name="Schleper C."/>
            <person name="Guy L."/>
            <person name="Ettema T.J."/>
        </authorList>
    </citation>
    <scope>NUCLEOTIDE SEQUENCE</scope>
</reference>
<dbReference type="EMBL" id="LAZR01011129">
    <property type="protein sequence ID" value="KKM63281.1"/>
    <property type="molecule type" value="Genomic_DNA"/>
</dbReference>
<evidence type="ECO:0000313" key="1">
    <source>
        <dbReference type="EMBL" id="KKM63281.1"/>
    </source>
</evidence>
<accession>A0A0F9JLM6</accession>
<comment type="caution">
    <text evidence="1">The sequence shown here is derived from an EMBL/GenBank/DDBJ whole genome shotgun (WGS) entry which is preliminary data.</text>
</comment>
<sequence>MEWLGVVEFMSTKAVRVKHGGVEMETFRVVTKRIANLVDPIREIYVIENRDTGEQIATIEGKDNAKCVSVALELLEPAINYFSRVDAHLSEDFNDVSAPLRAAIAKLEN</sequence>
<name>A0A0F9JLM6_9ZZZZ</name>
<gene>
    <name evidence="1" type="ORF">LCGC14_1513070</name>
</gene>
<proteinExistence type="predicted"/>
<dbReference type="AlphaFoldDB" id="A0A0F9JLM6"/>